<evidence type="ECO:0000313" key="1">
    <source>
        <dbReference type="EMBL" id="KAG5183366.1"/>
    </source>
</evidence>
<protein>
    <submittedName>
        <fullName evidence="1">Uncharacterized protein</fullName>
    </submittedName>
</protein>
<gene>
    <name evidence="1" type="ORF">JKP88DRAFT_131842</name>
</gene>
<keyword evidence="2" id="KW-1185">Reference proteome</keyword>
<dbReference type="AlphaFoldDB" id="A0A835YXJ0"/>
<feature type="non-terminal residue" evidence="1">
    <location>
        <position position="1"/>
    </location>
</feature>
<accession>A0A835YXJ0</accession>
<proteinExistence type="predicted"/>
<dbReference type="EMBL" id="JAFCMP010000212">
    <property type="protein sequence ID" value="KAG5183366.1"/>
    <property type="molecule type" value="Genomic_DNA"/>
</dbReference>
<name>A0A835YXJ0_9STRA</name>
<feature type="non-terminal residue" evidence="1">
    <location>
        <position position="97"/>
    </location>
</feature>
<organism evidence="1 2">
    <name type="scientific">Tribonema minus</name>
    <dbReference type="NCBI Taxonomy" id="303371"/>
    <lineage>
        <taxon>Eukaryota</taxon>
        <taxon>Sar</taxon>
        <taxon>Stramenopiles</taxon>
        <taxon>Ochrophyta</taxon>
        <taxon>PX clade</taxon>
        <taxon>Xanthophyceae</taxon>
        <taxon>Tribonematales</taxon>
        <taxon>Tribonemataceae</taxon>
        <taxon>Tribonema</taxon>
    </lineage>
</organism>
<evidence type="ECO:0000313" key="2">
    <source>
        <dbReference type="Proteomes" id="UP000664859"/>
    </source>
</evidence>
<reference evidence="1" key="1">
    <citation type="submission" date="2021-02" db="EMBL/GenBank/DDBJ databases">
        <title>First Annotated Genome of the Yellow-green Alga Tribonema minus.</title>
        <authorList>
            <person name="Mahan K.M."/>
        </authorList>
    </citation>
    <scope>NUCLEOTIDE SEQUENCE</scope>
    <source>
        <strain evidence="1">UTEX B ZZ1240</strain>
    </source>
</reference>
<sequence>LLNSPGDLRAAVTHGVLHDLDVVNCHPAIALQLLDLSAPVLVHFNANREQWYADIGAKYAVDRKTAKAIMHKLTFGGGLAFTTDDGRQLVLDSAPLV</sequence>
<dbReference type="Proteomes" id="UP000664859">
    <property type="component" value="Unassembled WGS sequence"/>
</dbReference>
<comment type="caution">
    <text evidence="1">The sequence shown here is derived from an EMBL/GenBank/DDBJ whole genome shotgun (WGS) entry which is preliminary data.</text>
</comment>